<gene>
    <name evidence="10" type="primary">mshC</name>
    <name evidence="13" type="ORF">AN218_14265</name>
</gene>
<organism evidence="13 14">
    <name type="scientific">Streptomyces nanshensis</name>
    <dbReference type="NCBI Taxonomy" id="518642"/>
    <lineage>
        <taxon>Bacteria</taxon>
        <taxon>Bacillati</taxon>
        <taxon>Actinomycetota</taxon>
        <taxon>Actinomycetes</taxon>
        <taxon>Kitasatosporales</taxon>
        <taxon>Streptomycetaceae</taxon>
        <taxon>Streptomyces</taxon>
    </lineage>
</organism>
<evidence type="ECO:0000313" key="14">
    <source>
        <dbReference type="Proteomes" id="UP000176005"/>
    </source>
</evidence>
<feature type="binding site" evidence="10">
    <location>
        <position position="280"/>
    </location>
    <ligand>
        <name>L-cysteinyl-5'-AMP</name>
        <dbReference type="ChEBI" id="CHEBI:144924"/>
    </ligand>
</feature>
<feature type="short sequence motif" description="'HIGH' region" evidence="10">
    <location>
        <begin position="45"/>
        <end position="55"/>
    </location>
</feature>
<feature type="binding site" evidence="10">
    <location>
        <begin position="81"/>
        <end position="83"/>
    </location>
    <ligand>
        <name>L-cysteinyl-5'-AMP</name>
        <dbReference type="ChEBI" id="CHEBI:144924"/>
    </ligand>
</feature>
<feature type="domain" description="tRNA synthetases class I catalytic" evidence="12">
    <location>
        <begin position="39"/>
        <end position="334"/>
    </location>
</feature>
<dbReference type="EC" id="6.3.1.13" evidence="10"/>
<dbReference type="Gene3D" id="1.20.120.640">
    <property type="entry name" value="Anticodon-binding domain of a subclass of class I aminoacyl-tRNA synthetases"/>
    <property type="match status" value="1"/>
</dbReference>
<sequence>MHAWPASEVPALPGQGRDLEIHDTATGGRVTLAPGPVARIYVCGITPYDATHLGHAATYNAFDLVQRVWLDTKRQVHYIQNVTDIDDPLLERAEATGEEWAALAERETSLFREDMTALRMLPPRQFVGAVESIPRIVPLVERLRELGAAYDLEGDVYFSVDADPHFGEVSRLDAETMRVLSAERGGDPERPGKKSPLDPMLWRAAREGEPQWDGASLGPGRPGWHIECVAIALEHLGMGFDVQGGGSDLAFPHHEMGASHAQALTGEYPFAQTYVHAGMVGLDGEKMSKSKGNLVFVSQLRREGVDPAAIRLTLLAHHYRSDWEYTPALLDEARTRLARWRAAVSRPDGPPADAVVEEIRAALADDLDSPAALTAVDRWAAAQEAGGGSDEGAPGVVSRAVDALLGVAL</sequence>
<evidence type="ECO:0000256" key="6">
    <source>
        <dbReference type="ARBA" id="ARBA00022741"/>
    </source>
</evidence>
<dbReference type="HAMAP" id="MF_01697">
    <property type="entry name" value="MshC"/>
    <property type="match status" value="1"/>
</dbReference>
<feature type="binding site" evidence="10">
    <location>
        <begin position="246"/>
        <end position="248"/>
    </location>
    <ligand>
        <name>L-cysteinyl-5'-AMP</name>
        <dbReference type="ChEBI" id="CHEBI:144924"/>
    </ligand>
</feature>
<comment type="catalytic activity">
    <reaction evidence="9 10">
        <text>1D-myo-inositol 2-amino-2-deoxy-alpha-D-glucopyranoside + L-cysteine + ATP = 1D-myo-inositol 2-(L-cysteinylamino)-2-deoxy-alpha-D-glucopyranoside + AMP + diphosphate + H(+)</text>
        <dbReference type="Rhea" id="RHEA:26176"/>
        <dbReference type="ChEBI" id="CHEBI:15378"/>
        <dbReference type="ChEBI" id="CHEBI:30616"/>
        <dbReference type="ChEBI" id="CHEBI:33019"/>
        <dbReference type="ChEBI" id="CHEBI:35235"/>
        <dbReference type="ChEBI" id="CHEBI:58886"/>
        <dbReference type="ChEBI" id="CHEBI:58887"/>
        <dbReference type="ChEBI" id="CHEBI:456215"/>
        <dbReference type="EC" id="6.3.1.13"/>
    </reaction>
</comment>
<keyword evidence="14" id="KW-1185">Reference proteome</keyword>
<name>A0A1E7L4P0_9ACTN</name>
<keyword evidence="8 10" id="KW-0067">ATP-binding</keyword>
<dbReference type="GO" id="GO:0008270">
    <property type="term" value="F:zinc ion binding"/>
    <property type="evidence" value="ECO:0007669"/>
    <property type="project" value="UniProtKB-UniRule"/>
</dbReference>
<dbReference type="CDD" id="cd07955">
    <property type="entry name" value="Anticodon_Ia_Cys_like"/>
    <property type="match status" value="1"/>
</dbReference>
<dbReference type="InterPro" id="IPR014729">
    <property type="entry name" value="Rossmann-like_a/b/a_fold"/>
</dbReference>
<accession>A0A1E7L4P0</accession>
<dbReference type="NCBIfam" id="TIGR03447">
    <property type="entry name" value="mycothiol_MshC"/>
    <property type="match status" value="1"/>
</dbReference>
<comment type="caution">
    <text evidence="13">The sequence shown here is derived from an EMBL/GenBank/DDBJ whole genome shotgun (WGS) entry which is preliminary data.</text>
</comment>
<feature type="short sequence motif" description="'KMSKS' region" evidence="10">
    <location>
        <begin position="286"/>
        <end position="290"/>
    </location>
</feature>
<dbReference type="GO" id="GO:0005524">
    <property type="term" value="F:ATP binding"/>
    <property type="evidence" value="ECO:0007669"/>
    <property type="project" value="UniProtKB-KW"/>
</dbReference>
<dbReference type="Gene3D" id="3.40.50.620">
    <property type="entry name" value="HUPs"/>
    <property type="match status" value="1"/>
</dbReference>
<feature type="binding site" evidence="10">
    <location>
        <position position="253"/>
    </location>
    <ligand>
        <name>Zn(2+)</name>
        <dbReference type="ChEBI" id="CHEBI:29105"/>
    </ligand>
</feature>
<dbReference type="AlphaFoldDB" id="A0A1E7L4P0"/>
<evidence type="ECO:0000256" key="5">
    <source>
        <dbReference type="ARBA" id="ARBA00022723"/>
    </source>
</evidence>
<evidence type="ECO:0000259" key="12">
    <source>
        <dbReference type="Pfam" id="PF01406"/>
    </source>
</evidence>
<evidence type="ECO:0000256" key="9">
    <source>
        <dbReference type="ARBA" id="ARBA00048350"/>
    </source>
</evidence>
<dbReference type="FunFam" id="3.40.50.620:FF:000134">
    <property type="entry name" value="L-cysteine:1D-myo-inositol 2-amino-2-deoxy-alpha-D-glucopyranoside ligase"/>
    <property type="match status" value="1"/>
</dbReference>
<evidence type="ECO:0000256" key="7">
    <source>
        <dbReference type="ARBA" id="ARBA00022833"/>
    </source>
</evidence>
<dbReference type="Pfam" id="PF01406">
    <property type="entry name" value="tRNA-synt_1e"/>
    <property type="match status" value="1"/>
</dbReference>
<evidence type="ECO:0000256" key="3">
    <source>
        <dbReference type="ARBA" id="ARBA00011245"/>
    </source>
</evidence>
<comment type="cofactor">
    <cofactor evidence="10">
        <name>Zn(2+)</name>
        <dbReference type="ChEBI" id="CHEBI:29105"/>
    </cofactor>
    <text evidence="10">Binds 1 zinc ion per subunit.</text>
</comment>
<evidence type="ECO:0000256" key="10">
    <source>
        <dbReference type="HAMAP-Rule" id="MF_01697"/>
    </source>
</evidence>
<dbReference type="GO" id="GO:0004817">
    <property type="term" value="F:cysteine-tRNA ligase activity"/>
    <property type="evidence" value="ECO:0007669"/>
    <property type="project" value="TreeGrafter"/>
</dbReference>
<dbReference type="InterPro" id="IPR017812">
    <property type="entry name" value="Mycothiol_ligase_MshC"/>
</dbReference>
<feature type="region of interest" description="Disordered" evidence="11">
    <location>
        <begin position="1"/>
        <end position="20"/>
    </location>
</feature>
<dbReference type="PANTHER" id="PTHR10890">
    <property type="entry name" value="CYSTEINYL-TRNA SYNTHETASE"/>
    <property type="match status" value="1"/>
</dbReference>
<dbReference type="PRINTS" id="PR00983">
    <property type="entry name" value="TRNASYNTHCYS"/>
</dbReference>
<feature type="short sequence motif" description="'ERGGDP' region" evidence="10">
    <location>
        <begin position="183"/>
        <end position="188"/>
    </location>
</feature>
<feature type="binding site" evidence="10">
    <location>
        <position position="58"/>
    </location>
    <ligand>
        <name>L-cysteinyl-5'-AMP</name>
        <dbReference type="ChEBI" id="CHEBI:144924"/>
    </ligand>
</feature>
<dbReference type="InterPro" id="IPR032678">
    <property type="entry name" value="tRNA-synt_1_cat_dom"/>
</dbReference>
<dbReference type="GO" id="GO:0006423">
    <property type="term" value="P:cysteinyl-tRNA aminoacylation"/>
    <property type="evidence" value="ECO:0007669"/>
    <property type="project" value="TreeGrafter"/>
</dbReference>
<dbReference type="PATRIC" id="fig|518642.10.peg.3292"/>
<dbReference type="GO" id="GO:0010125">
    <property type="term" value="P:mycothiol biosynthetic process"/>
    <property type="evidence" value="ECO:0007669"/>
    <property type="project" value="UniProtKB-UniRule"/>
</dbReference>
<evidence type="ECO:0000256" key="4">
    <source>
        <dbReference type="ARBA" id="ARBA00022598"/>
    </source>
</evidence>
<feature type="binding site" evidence="10">
    <location>
        <begin position="43"/>
        <end position="46"/>
    </location>
    <ligand>
        <name>L-cysteinyl-5'-AMP</name>
        <dbReference type="ChEBI" id="CHEBI:144924"/>
    </ligand>
</feature>
<feature type="binding site" evidence="10">
    <location>
        <position position="224"/>
    </location>
    <ligand>
        <name>L-cysteinyl-5'-AMP</name>
        <dbReference type="ChEBI" id="CHEBI:144924"/>
    </ligand>
</feature>
<keyword evidence="7 10" id="KW-0862">Zinc</keyword>
<keyword evidence="5 10" id="KW-0479">Metal-binding</keyword>
<dbReference type="InterPro" id="IPR024909">
    <property type="entry name" value="Cys-tRNA/MSH_ligase"/>
</dbReference>
<evidence type="ECO:0000256" key="2">
    <source>
        <dbReference type="ARBA" id="ARBA00007723"/>
    </source>
</evidence>
<comment type="similarity">
    <text evidence="2 10">Belongs to the class-I aminoacyl-tRNA synthetase family. MshC subfamily.</text>
</comment>
<evidence type="ECO:0000313" key="13">
    <source>
        <dbReference type="EMBL" id="OEV11149.1"/>
    </source>
</evidence>
<dbReference type="PANTHER" id="PTHR10890:SF3">
    <property type="entry name" value="CYSTEINE--TRNA LIGASE, CYTOPLASMIC"/>
    <property type="match status" value="1"/>
</dbReference>
<evidence type="ECO:0000256" key="11">
    <source>
        <dbReference type="SAM" id="MobiDB-lite"/>
    </source>
</evidence>
<keyword evidence="6 10" id="KW-0547">Nucleotide-binding</keyword>
<keyword evidence="4 10" id="KW-0436">Ligase</keyword>
<dbReference type="GO" id="GO:0035446">
    <property type="term" value="F:cysteine-glucosaminylinositol ligase activity"/>
    <property type="evidence" value="ECO:0007669"/>
    <property type="project" value="UniProtKB-UniRule"/>
</dbReference>
<comment type="subunit">
    <text evidence="3 10">Monomer.</text>
</comment>
<evidence type="ECO:0000256" key="1">
    <source>
        <dbReference type="ARBA" id="ARBA00003679"/>
    </source>
</evidence>
<comment type="function">
    <text evidence="1 10">Catalyzes the ATP-dependent condensation of GlcN-Ins and L-cysteine to form L-Cys-GlcN-Ins.</text>
</comment>
<dbReference type="RefSeq" id="WP_070017241.1">
    <property type="nucleotide sequence ID" value="NZ_LJGW01000247.1"/>
</dbReference>
<feature type="binding site" evidence="10">
    <location>
        <position position="228"/>
    </location>
    <ligand>
        <name>Zn(2+)</name>
        <dbReference type="ChEBI" id="CHEBI:29105"/>
    </ligand>
</feature>
<dbReference type="EMBL" id="LJGW01000247">
    <property type="protein sequence ID" value="OEV11149.1"/>
    <property type="molecule type" value="Genomic_DNA"/>
</dbReference>
<reference evidence="13 14" key="1">
    <citation type="journal article" date="2016" name="Front. Microbiol.">
        <title>Comparative Genomics Analysis of Streptomyces Species Reveals Their Adaptation to the Marine Environment and Their Diversity at the Genomic Level.</title>
        <authorList>
            <person name="Tian X."/>
            <person name="Zhang Z."/>
            <person name="Yang T."/>
            <person name="Chen M."/>
            <person name="Li J."/>
            <person name="Chen F."/>
            <person name="Yang J."/>
            <person name="Li W."/>
            <person name="Zhang B."/>
            <person name="Zhang Z."/>
            <person name="Wu J."/>
            <person name="Zhang C."/>
            <person name="Long L."/>
            <person name="Xiao J."/>
        </authorList>
    </citation>
    <scope>NUCLEOTIDE SEQUENCE [LARGE SCALE GENOMIC DNA]</scope>
    <source>
        <strain evidence="13 14">SCSIO 10429</strain>
    </source>
</reference>
<protein>
    <recommendedName>
        <fullName evidence="10">L-cysteine:1D-myo-inositol 2-amino-2-deoxy-alpha-D-glucopyranoside ligase</fullName>
        <shortName evidence="10">L-Cys:GlcN-Ins ligase</shortName>
        <ecNumber evidence="10">6.3.1.13</ecNumber>
    </recommendedName>
    <alternativeName>
        <fullName evidence="10">Mycothiol ligase</fullName>
        <shortName evidence="10">MSH ligase</shortName>
    </alternativeName>
</protein>
<proteinExistence type="inferred from homology"/>
<dbReference type="GO" id="GO:0005829">
    <property type="term" value="C:cytosol"/>
    <property type="evidence" value="ECO:0007669"/>
    <property type="project" value="TreeGrafter"/>
</dbReference>
<dbReference type="Proteomes" id="UP000176005">
    <property type="component" value="Unassembled WGS sequence"/>
</dbReference>
<evidence type="ECO:0000256" key="8">
    <source>
        <dbReference type="ARBA" id="ARBA00022840"/>
    </source>
</evidence>
<dbReference type="SUPFAM" id="SSF52374">
    <property type="entry name" value="Nucleotidylyl transferase"/>
    <property type="match status" value="1"/>
</dbReference>
<feature type="binding site" evidence="10">
    <location>
        <position position="43"/>
    </location>
    <ligand>
        <name>Zn(2+)</name>
        <dbReference type="ChEBI" id="CHEBI:29105"/>
    </ligand>
</feature>